<dbReference type="Proteomes" id="UP000291022">
    <property type="component" value="Unassembled WGS sequence"/>
</dbReference>
<keyword evidence="2" id="KW-1185">Reference proteome</keyword>
<name>A0A452QYF9_URSAM</name>
<protein>
    <submittedName>
        <fullName evidence="1">Uncharacterized protein</fullName>
    </submittedName>
</protein>
<dbReference type="GeneTree" id="ENSGT00910000147996"/>
<dbReference type="OMA" id="WANMCNQ"/>
<evidence type="ECO:0000313" key="2">
    <source>
        <dbReference type="Proteomes" id="UP000291022"/>
    </source>
</evidence>
<reference evidence="1" key="2">
    <citation type="submission" date="2025-08" db="UniProtKB">
        <authorList>
            <consortium name="Ensembl"/>
        </authorList>
    </citation>
    <scope>IDENTIFICATION</scope>
</reference>
<evidence type="ECO:0000313" key="1">
    <source>
        <dbReference type="Ensembl" id="ENSUAMP00000010842.1"/>
    </source>
</evidence>
<organism evidence="1 2">
    <name type="scientific">Ursus americanus</name>
    <name type="common">American black bear</name>
    <name type="synonym">Euarctos americanus</name>
    <dbReference type="NCBI Taxonomy" id="9643"/>
    <lineage>
        <taxon>Eukaryota</taxon>
        <taxon>Metazoa</taxon>
        <taxon>Chordata</taxon>
        <taxon>Craniata</taxon>
        <taxon>Vertebrata</taxon>
        <taxon>Euteleostomi</taxon>
        <taxon>Mammalia</taxon>
        <taxon>Eutheria</taxon>
        <taxon>Laurasiatheria</taxon>
        <taxon>Carnivora</taxon>
        <taxon>Caniformia</taxon>
        <taxon>Ursidae</taxon>
        <taxon>Ursus</taxon>
    </lineage>
</organism>
<dbReference type="AlphaFoldDB" id="A0A452QYF9"/>
<proteinExistence type="predicted"/>
<reference evidence="1" key="3">
    <citation type="submission" date="2025-09" db="UniProtKB">
        <authorList>
            <consortium name="Ensembl"/>
        </authorList>
    </citation>
    <scope>IDENTIFICATION</scope>
</reference>
<sequence>MIPCGIFSSNELKSKQKRYFSIQKEKTNLVTMFRCVYLCVQMWANMCNQTWASSHHGGLTLLYQYGSYGFYHSQSGIILFFKMLQQ</sequence>
<dbReference type="Ensembl" id="ENSUAMT00000012189.1">
    <property type="protein sequence ID" value="ENSUAMP00000010842.1"/>
    <property type="gene ID" value="ENSUAMG00000008873.1"/>
</dbReference>
<accession>A0A452QYF9</accession>
<reference evidence="2" key="1">
    <citation type="submission" date="2016-06" db="EMBL/GenBank/DDBJ databases">
        <title>De novo assembly and RNA-Seq shows season-dependent expression and editing in black bear kidneys.</title>
        <authorList>
            <person name="Korstanje R."/>
            <person name="Srivastava A."/>
            <person name="Sarsani V.K."/>
            <person name="Sheehan S.M."/>
            <person name="Seger R.L."/>
            <person name="Barter M.E."/>
            <person name="Lindqvist C."/>
            <person name="Brody L.C."/>
            <person name="Mullikin J.C."/>
        </authorList>
    </citation>
    <scope>NUCLEOTIDE SEQUENCE [LARGE SCALE GENOMIC DNA]</scope>
</reference>